<feature type="transmembrane region" description="Helical" evidence="7">
    <location>
        <begin position="249"/>
        <end position="269"/>
    </location>
</feature>
<dbReference type="Proteomes" id="UP000715651">
    <property type="component" value="Unassembled WGS sequence"/>
</dbReference>
<dbReference type="Gene3D" id="1.20.1250.20">
    <property type="entry name" value="MFS general substrate transporter like domains"/>
    <property type="match status" value="1"/>
</dbReference>
<feature type="transmembrane region" description="Helical" evidence="7">
    <location>
        <begin position="88"/>
        <end position="113"/>
    </location>
</feature>
<gene>
    <name evidence="9" type="ORF">K8U78_02275</name>
</gene>
<keyword evidence="4 7" id="KW-1133">Transmembrane helix</keyword>
<evidence type="ECO:0000256" key="2">
    <source>
        <dbReference type="ARBA" id="ARBA00022475"/>
    </source>
</evidence>
<feature type="transmembrane region" description="Helical" evidence="7">
    <location>
        <begin position="208"/>
        <end position="228"/>
    </location>
</feature>
<keyword evidence="3 7" id="KW-0812">Transmembrane</keyword>
<comment type="subcellular location">
    <subcellularLocation>
        <location evidence="1">Cell membrane</location>
        <topology evidence="1">Multi-pass membrane protein</topology>
    </subcellularLocation>
</comment>
<dbReference type="AlphaFoldDB" id="A0A921FTT9"/>
<evidence type="ECO:0000256" key="7">
    <source>
        <dbReference type="SAM" id="Phobius"/>
    </source>
</evidence>
<feature type="transmembrane region" description="Helical" evidence="7">
    <location>
        <begin position="321"/>
        <end position="343"/>
    </location>
</feature>
<dbReference type="PANTHER" id="PTHR43124">
    <property type="entry name" value="PURINE EFFLUX PUMP PBUE"/>
    <property type="match status" value="1"/>
</dbReference>
<reference evidence="9" key="1">
    <citation type="journal article" date="2021" name="PeerJ">
        <title>Extensive microbial diversity within the chicken gut microbiome revealed by metagenomics and culture.</title>
        <authorList>
            <person name="Gilroy R."/>
            <person name="Ravi A."/>
            <person name="Getino M."/>
            <person name="Pursley I."/>
            <person name="Horton D.L."/>
            <person name="Alikhan N.F."/>
            <person name="Baker D."/>
            <person name="Gharbi K."/>
            <person name="Hall N."/>
            <person name="Watson M."/>
            <person name="Adriaenssens E.M."/>
            <person name="Foster-Nyarko E."/>
            <person name="Jarju S."/>
            <person name="Secka A."/>
            <person name="Antonio M."/>
            <person name="Oren A."/>
            <person name="Chaudhuri R.R."/>
            <person name="La Ragione R."/>
            <person name="Hildebrand F."/>
            <person name="Pallen M.J."/>
        </authorList>
    </citation>
    <scope>NUCLEOTIDE SEQUENCE</scope>
    <source>
        <strain evidence="9">578</strain>
    </source>
</reference>
<dbReference type="InterPro" id="IPR020846">
    <property type="entry name" value="MFS_dom"/>
</dbReference>
<accession>A0A921FTT9</accession>
<dbReference type="GO" id="GO:0022857">
    <property type="term" value="F:transmembrane transporter activity"/>
    <property type="evidence" value="ECO:0007669"/>
    <property type="project" value="InterPro"/>
</dbReference>
<feature type="transmembrane region" description="Helical" evidence="7">
    <location>
        <begin position="50"/>
        <end position="76"/>
    </location>
</feature>
<dbReference type="InterPro" id="IPR011701">
    <property type="entry name" value="MFS"/>
</dbReference>
<proteinExistence type="predicted"/>
<keyword evidence="5 7" id="KW-0472">Membrane</keyword>
<dbReference type="SUPFAM" id="SSF103473">
    <property type="entry name" value="MFS general substrate transporter"/>
    <property type="match status" value="1"/>
</dbReference>
<dbReference type="EMBL" id="DYWK01000003">
    <property type="protein sequence ID" value="HJF17980.1"/>
    <property type="molecule type" value="Genomic_DNA"/>
</dbReference>
<reference evidence="9" key="2">
    <citation type="submission" date="2021-09" db="EMBL/GenBank/DDBJ databases">
        <authorList>
            <person name="Gilroy R."/>
        </authorList>
    </citation>
    <scope>NUCLEOTIDE SEQUENCE</scope>
    <source>
        <strain evidence="9">578</strain>
    </source>
</reference>
<sequence>MAQATSTQQTKDQQSVNPESSTDLETLANTESRAAHNTADEESAIIPGRFWTLPVICLVTTSFVLGANEFIMMGILPDIAQGLHISQVLVGNLVSIFAAVYAVACPLVAAFSARFQRKRIYLAMVSVFLIGNALSGFAPNYAVLALSRMIVALVAGGLVAVGMTFAPQVAESSKRTRFMAWVFSGFSLASVFGVPAGTWLAQNFGWRWAFHSITLLTITLLLVDIAVLPASKRTSAVGILRQFLLFSDLRILLSCACVIFGAAATYVFYTYITPVLTQFAGVAKARVSVVLILFGVMALFSNLYSGVLARRGTIEQPLGRMWSFYAVQMLTLVLLSAACWWALRSSSVLAHGSVFVLVMALGFLIYLQNSPSQICYVDSALQTHPGSLNLSNSLNSMSFNTGIALGAAVSGVVYDHVGLTALGAFGAIFAFLAALSSLALLQIGRSMRASR</sequence>
<comment type="caution">
    <text evidence="9">The sequence shown here is derived from an EMBL/GenBank/DDBJ whole genome shotgun (WGS) entry which is preliminary data.</text>
</comment>
<feature type="transmembrane region" description="Helical" evidence="7">
    <location>
        <begin position="420"/>
        <end position="441"/>
    </location>
</feature>
<evidence type="ECO:0000256" key="4">
    <source>
        <dbReference type="ARBA" id="ARBA00022989"/>
    </source>
</evidence>
<evidence type="ECO:0000259" key="8">
    <source>
        <dbReference type="PROSITE" id="PS50850"/>
    </source>
</evidence>
<evidence type="ECO:0000313" key="9">
    <source>
        <dbReference type="EMBL" id="HJF17980.1"/>
    </source>
</evidence>
<evidence type="ECO:0000256" key="3">
    <source>
        <dbReference type="ARBA" id="ARBA00022692"/>
    </source>
</evidence>
<feature type="transmembrane region" description="Helical" evidence="7">
    <location>
        <begin position="120"/>
        <end position="139"/>
    </location>
</feature>
<organism evidence="9 10">
    <name type="scientific">Aeriscardovia aeriphila</name>
    <dbReference type="NCBI Taxonomy" id="218139"/>
    <lineage>
        <taxon>Bacteria</taxon>
        <taxon>Bacillati</taxon>
        <taxon>Actinomycetota</taxon>
        <taxon>Actinomycetes</taxon>
        <taxon>Bifidobacteriales</taxon>
        <taxon>Bifidobacteriaceae</taxon>
        <taxon>Aeriscardovia</taxon>
    </lineage>
</organism>
<feature type="domain" description="Major facilitator superfamily (MFS) profile" evidence="8">
    <location>
        <begin position="54"/>
        <end position="451"/>
    </location>
</feature>
<evidence type="ECO:0000256" key="5">
    <source>
        <dbReference type="ARBA" id="ARBA00023136"/>
    </source>
</evidence>
<feature type="transmembrane region" description="Helical" evidence="7">
    <location>
        <begin position="145"/>
        <end position="166"/>
    </location>
</feature>
<feature type="transmembrane region" description="Helical" evidence="7">
    <location>
        <begin position="397"/>
        <end position="414"/>
    </location>
</feature>
<keyword evidence="2" id="KW-1003">Cell membrane</keyword>
<dbReference type="PROSITE" id="PS50850">
    <property type="entry name" value="MFS"/>
    <property type="match status" value="1"/>
</dbReference>
<feature type="transmembrane region" description="Helical" evidence="7">
    <location>
        <begin position="289"/>
        <end position="309"/>
    </location>
</feature>
<feature type="transmembrane region" description="Helical" evidence="7">
    <location>
        <begin position="178"/>
        <end position="202"/>
    </location>
</feature>
<evidence type="ECO:0000256" key="6">
    <source>
        <dbReference type="SAM" id="MobiDB-lite"/>
    </source>
</evidence>
<dbReference type="GO" id="GO:0005886">
    <property type="term" value="C:plasma membrane"/>
    <property type="evidence" value="ECO:0007669"/>
    <property type="project" value="UniProtKB-SubCell"/>
</dbReference>
<dbReference type="Pfam" id="PF07690">
    <property type="entry name" value="MFS_1"/>
    <property type="match status" value="1"/>
</dbReference>
<feature type="transmembrane region" description="Helical" evidence="7">
    <location>
        <begin position="349"/>
        <end position="367"/>
    </location>
</feature>
<feature type="region of interest" description="Disordered" evidence="6">
    <location>
        <begin position="1"/>
        <end position="24"/>
    </location>
</feature>
<dbReference type="CDD" id="cd17324">
    <property type="entry name" value="MFS_NepI_like"/>
    <property type="match status" value="1"/>
</dbReference>
<dbReference type="InterPro" id="IPR036259">
    <property type="entry name" value="MFS_trans_sf"/>
</dbReference>
<dbReference type="InterPro" id="IPR050189">
    <property type="entry name" value="MFS_Efflux_Transporters"/>
</dbReference>
<evidence type="ECO:0000313" key="10">
    <source>
        <dbReference type="Proteomes" id="UP000715651"/>
    </source>
</evidence>
<evidence type="ECO:0000256" key="1">
    <source>
        <dbReference type="ARBA" id="ARBA00004651"/>
    </source>
</evidence>
<dbReference type="PANTHER" id="PTHR43124:SF10">
    <property type="entry name" value="PURINE EFFLUX PUMP PBUE"/>
    <property type="match status" value="1"/>
</dbReference>
<name>A0A921FTT9_9BIFI</name>
<protein>
    <submittedName>
        <fullName evidence="9">MFS transporter</fullName>
    </submittedName>
</protein>